<evidence type="ECO:0000256" key="3">
    <source>
        <dbReference type="ARBA" id="ARBA00022843"/>
    </source>
</evidence>
<accession>A0A0N5AQK5</accession>
<feature type="transmembrane region" description="Helical" evidence="6">
    <location>
        <begin position="504"/>
        <end position="525"/>
    </location>
</feature>
<dbReference type="GO" id="GO:0031573">
    <property type="term" value="P:mitotic intra-S DNA damage checkpoint signaling"/>
    <property type="evidence" value="ECO:0007669"/>
    <property type="project" value="TreeGrafter"/>
</dbReference>
<evidence type="ECO:0000256" key="4">
    <source>
        <dbReference type="ARBA" id="ARBA00023242"/>
    </source>
</evidence>
<keyword evidence="2" id="KW-1017">Isopeptide bond</keyword>
<reference evidence="8" key="1">
    <citation type="submission" date="2017-02" db="UniProtKB">
        <authorList>
            <consortium name="WormBaseParasite"/>
        </authorList>
    </citation>
    <scope>IDENTIFICATION</scope>
</reference>
<keyword evidence="6" id="KW-0812">Transmembrane</keyword>
<name>A0A0N5AQK5_9BILA</name>
<dbReference type="GO" id="GO:0007129">
    <property type="term" value="P:homologous chromosome pairing at meiosis"/>
    <property type="evidence" value="ECO:0007669"/>
    <property type="project" value="TreeGrafter"/>
</dbReference>
<comment type="subcellular location">
    <subcellularLocation>
        <location evidence="1">Nucleus</location>
    </subcellularLocation>
</comment>
<evidence type="ECO:0000256" key="6">
    <source>
        <dbReference type="SAM" id="Phobius"/>
    </source>
</evidence>
<sequence length="1561" mass="181624">MNERMDAEDANDLFDAVSAVKENSNPCSHASENGFCGLEESLIDEKEFRRALNRFITQSQSIAETDFDIGEPVTDLTDFQKLLSEQFGVELRISEGQKISTYIGELTVIPSDANHSALVKRFEKVFETKEKMKDEFLRLFEAEIDCEDKMRIYLAPSTSERGLLGSFFRAMLLVKQIQAYTFQMLIKKIENFAKKRDSDTKDSVRLALSCVSQIRYLDVVFDPKSIFSAVFSCDFENWVPTVRDSLIQAIPEILLNVTVQQDTAENLCEMFLKGVPECSLEFRSSVLKTLMMLRYDIETSSKIRRAFIRNIMKVDLDILPELVTFCLSSVQKDEKGGFSDFFFGLRKHLKLEKMETSRKDKFGKDVDAIIAKIFVQISKRARFAIPRFWKEVIYVLQHDGEMGDDSNTSLIDVASDNSEFNFKEFCSFDIMLSFSLMSVESCDRLIYSIFKNYILHSRYSREVLMEEIQYSLNFERVSMLLFSFFQFSTQFLPSILAFCEHLMWSFLPNLTDIGSFVLGHLFVVVSAKRSEVLAFLLFIFAYLFLINILSTMLRHLNDIDFEARSILCVLELLSEEHLTDLIPFAFLLQDALNSLSYLSTENVRRIFYVLVAVFEADQNNVEAKVDFELRITRLLSSNSRKERIWGVLGMLMEFQAQLRNIANTDNREHVIEKTLAVLDERTRDDSQVRAIFYSHLTHVITKNPKVLISDAVLEWGDKLQLEFREIFFQNRASTSGTNYYEDSRYVLPEHKEWLCLSELVSHLNSDKSDGNERCERIFELIPFFELLRALARQRQRWEGDDTQKAHEHHWKQFLFAFGLLNINFRRYYASLSEANISMSGVDAKATECSKRRFNNDVFCFAIQWIRLVRYADCFTLIMLNTFSECELEVPELDLMVKELMKKKFLLMIECQKSLLFTTGRLDEYILPHLHGYHKEIIVQKRGNRGRKNCDQRKKLSGNECLIGGDDDVISNVEVGGANLLNEDPYDRADMESNTIVKRDRKRKFDHSRKYIEAEKMLSYFLPFKLLTIAKLLKLLPNKRKQTKFLLECLQKILKELLPRKEKKVVPWILSDMSKVDMPLNQSESKMVWRTVHTLLPLVFTILNNAVEYFKSLHDTTELQDTNQRDCFNDMIHLLNACFFVFKDIFLCKDIAKPEKIREKMKESERDRRARFERRKCVMEKLERVMIDGNLVHDTYGEEEAEVSVLRYFISVGPFIPALDSAVALLGVLVSAEVFPEEERFKTVLFGINTTILARIALSFLKREWVDEDGNPLKGPVLNRAVGDILNFYVLLRKSSKRFLAIQWLLATEVSSLIPEEERRRSKISSLEECNDDELLDEDKRGHFCCFTKGTFSTVYKVLFRSLNDTIKNTLTLQAVVNGEITFDDCFMQWKRAASCFCLLMLMIRIKHKQQLYSFNRFSFLHVYSVVYYDAKLEETLLKDLRNLSVLMCAAREGRLFLYNFVYKSSFMHLLQDEKRFSKYATSANAVFKTVQIGNRSLQNMSVYAKTKKCAVLLRQLPELRALSELFIRTVHSVMVGVDCDEAFQIGLLKSRDLDVSLLFWP</sequence>
<dbReference type="GO" id="GO:0036297">
    <property type="term" value="P:interstrand cross-link repair"/>
    <property type="evidence" value="ECO:0007669"/>
    <property type="project" value="TreeGrafter"/>
</dbReference>
<protein>
    <submittedName>
        <fullName evidence="8">Fanconi anemia group D2 protein</fullName>
    </submittedName>
</protein>
<evidence type="ECO:0000313" key="7">
    <source>
        <dbReference type="Proteomes" id="UP000046393"/>
    </source>
</evidence>
<dbReference type="Proteomes" id="UP000046393">
    <property type="component" value="Unplaced"/>
</dbReference>
<evidence type="ECO:0000256" key="1">
    <source>
        <dbReference type="ARBA" id="ARBA00004123"/>
    </source>
</evidence>
<dbReference type="Pfam" id="PF14631">
    <property type="entry name" value="FancD2"/>
    <property type="match status" value="2"/>
</dbReference>
<evidence type="ECO:0000256" key="2">
    <source>
        <dbReference type="ARBA" id="ARBA00022499"/>
    </source>
</evidence>
<dbReference type="GO" id="GO:0070182">
    <property type="term" value="F:DNA polymerase binding"/>
    <property type="evidence" value="ECO:0007669"/>
    <property type="project" value="TreeGrafter"/>
</dbReference>
<dbReference type="STRING" id="451379.A0A0N5AQK5"/>
<dbReference type="GO" id="GO:1990918">
    <property type="term" value="P:double-strand break repair involved in meiotic recombination"/>
    <property type="evidence" value="ECO:0007669"/>
    <property type="project" value="TreeGrafter"/>
</dbReference>
<dbReference type="PANTHER" id="PTHR32086:SF0">
    <property type="entry name" value="FANCONI ANEMIA GROUP D2 PROTEIN"/>
    <property type="match status" value="1"/>
</dbReference>
<dbReference type="GO" id="GO:0005634">
    <property type="term" value="C:nucleus"/>
    <property type="evidence" value="ECO:0007669"/>
    <property type="project" value="UniProtKB-SubCell"/>
</dbReference>
<dbReference type="InterPro" id="IPR029448">
    <property type="entry name" value="FANCD2"/>
</dbReference>
<dbReference type="WBParaSite" id="SMUV_0000697401-mRNA-1">
    <property type="protein sequence ID" value="SMUV_0000697401-mRNA-1"/>
    <property type="gene ID" value="SMUV_0000697401"/>
</dbReference>
<evidence type="ECO:0000313" key="8">
    <source>
        <dbReference type="WBParaSite" id="SMUV_0000697401-mRNA-1"/>
    </source>
</evidence>
<keyword evidence="6" id="KW-0472">Membrane</keyword>
<dbReference type="PANTHER" id="PTHR32086">
    <property type="entry name" value="FANCONI ANEMIA GROUP D2 PROTEIN"/>
    <property type="match status" value="1"/>
</dbReference>
<dbReference type="GO" id="GO:0000793">
    <property type="term" value="C:condensed chromosome"/>
    <property type="evidence" value="ECO:0007669"/>
    <property type="project" value="TreeGrafter"/>
</dbReference>
<keyword evidence="4" id="KW-0539">Nucleus</keyword>
<evidence type="ECO:0000256" key="5">
    <source>
        <dbReference type="ARBA" id="ARBA00093456"/>
    </source>
</evidence>
<keyword evidence="7" id="KW-1185">Reference proteome</keyword>
<comment type="similarity">
    <text evidence="5">Belongs to the Fanconi anemia protein FANCD2 family.</text>
</comment>
<feature type="transmembrane region" description="Helical" evidence="6">
    <location>
        <begin position="532"/>
        <end position="553"/>
    </location>
</feature>
<proteinExistence type="inferred from homology"/>
<keyword evidence="6" id="KW-1133">Transmembrane helix</keyword>
<keyword evidence="3" id="KW-0832">Ubl conjugation</keyword>
<organism evidence="7 8">
    <name type="scientific">Syphacia muris</name>
    <dbReference type="NCBI Taxonomy" id="451379"/>
    <lineage>
        <taxon>Eukaryota</taxon>
        <taxon>Metazoa</taxon>
        <taxon>Ecdysozoa</taxon>
        <taxon>Nematoda</taxon>
        <taxon>Chromadorea</taxon>
        <taxon>Rhabditida</taxon>
        <taxon>Spirurina</taxon>
        <taxon>Oxyuridomorpha</taxon>
        <taxon>Oxyuroidea</taxon>
        <taxon>Oxyuridae</taxon>
        <taxon>Syphacia</taxon>
    </lineage>
</organism>